<feature type="transmembrane region" description="Helical" evidence="7">
    <location>
        <begin position="390"/>
        <end position="411"/>
    </location>
</feature>
<dbReference type="Gene3D" id="1.20.1250.20">
    <property type="entry name" value="MFS general substrate transporter like domains"/>
    <property type="match status" value="1"/>
</dbReference>
<feature type="transmembrane region" description="Helical" evidence="7">
    <location>
        <begin position="294"/>
        <end position="311"/>
    </location>
</feature>
<feature type="transmembrane region" description="Helical" evidence="7">
    <location>
        <begin position="331"/>
        <end position="350"/>
    </location>
</feature>
<feature type="domain" description="Major facilitator superfamily (MFS) profile" evidence="8">
    <location>
        <begin position="15"/>
        <end position="443"/>
    </location>
</feature>
<evidence type="ECO:0000256" key="7">
    <source>
        <dbReference type="SAM" id="Phobius"/>
    </source>
</evidence>
<organism evidence="9 10">
    <name type="scientific">Janibacter cremeus</name>
    <dbReference type="NCBI Taxonomy" id="1285192"/>
    <lineage>
        <taxon>Bacteria</taxon>
        <taxon>Bacillati</taxon>
        <taxon>Actinomycetota</taxon>
        <taxon>Actinomycetes</taxon>
        <taxon>Micrococcales</taxon>
        <taxon>Intrasporangiaceae</taxon>
        <taxon>Janibacter</taxon>
    </lineage>
</organism>
<dbReference type="GO" id="GO:0022857">
    <property type="term" value="F:transmembrane transporter activity"/>
    <property type="evidence" value="ECO:0007669"/>
    <property type="project" value="InterPro"/>
</dbReference>
<dbReference type="Gene3D" id="1.20.1720.10">
    <property type="entry name" value="Multidrug resistance protein D"/>
    <property type="match status" value="1"/>
</dbReference>
<name>A0A852VPQ1_9MICO</name>
<dbReference type="InterPro" id="IPR011701">
    <property type="entry name" value="MFS"/>
</dbReference>
<feature type="transmembrane region" description="Helical" evidence="7">
    <location>
        <begin position="143"/>
        <end position="161"/>
    </location>
</feature>
<dbReference type="RefSeq" id="WP_343062786.1">
    <property type="nucleotide sequence ID" value="NZ_JACCAE010000001.1"/>
</dbReference>
<sequence length="443" mass="43673">MAELTSSRTEVRGVVATGLAVLFGVTGLGSAAVAVALPTIATDLDVTTGRAALVVSCYSLALAVGSAVFGRLGDIFGIRAPLALGLAIMVAAACAGALAPNLPALITARALQGLGAAAVPALTLAAVQAVFEGDSRARAMATYAGVGATVNALGPVIGAMLVEPLGWRPVVAIPLAALLVMPLLWGDLPTRRQTGATLDAPGAALIAVAATGAVIALQWATLGPLPAVIGLLALATAAPVAVLRSRRHPDGIVQAALIGDSGARKSLLTAVSLPSAWFGMLVAIPTALTTHGWTGVQIGLLLIPCAALGIVAPRVNGPALVRLGPARSQLLATLGTALALSLATCGVALVSGPLLVLATLALMLSFGLGQPAMTALVADSVPVHTRGGALGLLTLVFLMGGSLGAATVGGLSAQIGLARAMLTLVVLPLAAAVAFIPSVLTRR</sequence>
<comment type="subcellular location">
    <subcellularLocation>
        <location evidence="1">Cell membrane</location>
        <topology evidence="1">Multi-pass membrane protein</topology>
    </subcellularLocation>
</comment>
<feature type="transmembrane region" description="Helical" evidence="7">
    <location>
        <begin position="111"/>
        <end position="131"/>
    </location>
</feature>
<comment type="caution">
    <text evidence="9">The sequence shown here is derived from an EMBL/GenBank/DDBJ whole genome shotgun (WGS) entry which is preliminary data.</text>
</comment>
<evidence type="ECO:0000256" key="6">
    <source>
        <dbReference type="ARBA" id="ARBA00023136"/>
    </source>
</evidence>
<dbReference type="EMBL" id="JACCAE010000001">
    <property type="protein sequence ID" value="NYF97708.1"/>
    <property type="molecule type" value="Genomic_DNA"/>
</dbReference>
<dbReference type="InterPro" id="IPR020846">
    <property type="entry name" value="MFS_dom"/>
</dbReference>
<keyword evidence="10" id="KW-1185">Reference proteome</keyword>
<evidence type="ECO:0000259" key="8">
    <source>
        <dbReference type="PROSITE" id="PS50850"/>
    </source>
</evidence>
<dbReference type="AlphaFoldDB" id="A0A852VPQ1"/>
<keyword evidence="5 7" id="KW-1133">Transmembrane helix</keyword>
<feature type="transmembrane region" description="Helical" evidence="7">
    <location>
        <begin position="356"/>
        <end position="378"/>
    </location>
</feature>
<dbReference type="PRINTS" id="PR01036">
    <property type="entry name" value="TCRTETB"/>
</dbReference>
<protein>
    <submittedName>
        <fullName evidence="9">MFS family permease</fullName>
    </submittedName>
</protein>
<keyword evidence="3" id="KW-1003">Cell membrane</keyword>
<evidence type="ECO:0000256" key="4">
    <source>
        <dbReference type="ARBA" id="ARBA00022692"/>
    </source>
</evidence>
<gene>
    <name evidence="9" type="ORF">BJY20_001100</name>
</gene>
<feature type="transmembrane region" description="Helical" evidence="7">
    <location>
        <begin position="225"/>
        <end position="245"/>
    </location>
</feature>
<evidence type="ECO:0000256" key="3">
    <source>
        <dbReference type="ARBA" id="ARBA00022475"/>
    </source>
</evidence>
<feature type="transmembrane region" description="Helical" evidence="7">
    <location>
        <begin position="198"/>
        <end position="219"/>
    </location>
</feature>
<dbReference type="PANTHER" id="PTHR42718">
    <property type="entry name" value="MAJOR FACILITATOR SUPERFAMILY MULTIDRUG TRANSPORTER MFSC"/>
    <property type="match status" value="1"/>
</dbReference>
<dbReference type="Proteomes" id="UP000554054">
    <property type="component" value="Unassembled WGS sequence"/>
</dbReference>
<feature type="transmembrane region" description="Helical" evidence="7">
    <location>
        <begin position="167"/>
        <end position="186"/>
    </location>
</feature>
<evidence type="ECO:0000313" key="9">
    <source>
        <dbReference type="EMBL" id="NYF97708.1"/>
    </source>
</evidence>
<reference evidence="9 10" key="1">
    <citation type="submission" date="2020-07" db="EMBL/GenBank/DDBJ databases">
        <title>Sequencing the genomes of 1000 actinobacteria strains.</title>
        <authorList>
            <person name="Klenk H.-P."/>
        </authorList>
    </citation>
    <scope>NUCLEOTIDE SEQUENCE [LARGE SCALE GENOMIC DNA]</scope>
    <source>
        <strain evidence="9 10">DSM 26154</strain>
    </source>
</reference>
<feature type="transmembrane region" description="Helical" evidence="7">
    <location>
        <begin position="82"/>
        <end position="99"/>
    </location>
</feature>
<feature type="transmembrane region" description="Helical" evidence="7">
    <location>
        <begin position="12"/>
        <end position="37"/>
    </location>
</feature>
<dbReference type="InterPro" id="IPR036259">
    <property type="entry name" value="MFS_trans_sf"/>
</dbReference>
<evidence type="ECO:0000313" key="10">
    <source>
        <dbReference type="Proteomes" id="UP000554054"/>
    </source>
</evidence>
<keyword evidence="2" id="KW-0813">Transport</keyword>
<feature type="transmembrane region" description="Helical" evidence="7">
    <location>
        <begin position="49"/>
        <end position="70"/>
    </location>
</feature>
<keyword evidence="4 7" id="KW-0812">Transmembrane</keyword>
<dbReference type="GO" id="GO:0005886">
    <property type="term" value="C:plasma membrane"/>
    <property type="evidence" value="ECO:0007669"/>
    <property type="project" value="UniProtKB-SubCell"/>
</dbReference>
<dbReference type="PANTHER" id="PTHR42718:SF46">
    <property type="entry name" value="BLR6921 PROTEIN"/>
    <property type="match status" value="1"/>
</dbReference>
<proteinExistence type="predicted"/>
<feature type="transmembrane region" description="Helical" evidence="7">
    <location>
        <begin position="266"/>
        <end position="288"/>
    </location>
</feature>
<feature type="transmembrane region" description="Helical" evidence="7">
    <location>
        <begin position="417"/>
        <end position="440"/>
    </location>
</feature>
<accession>A0A852VPQ1</accession>
<keyword evidence="6 7" id="KW-0472">Membrane</keyword>
<dbReference type="PROSITE" id="PS50850">
    <property type="entry name" value="MFS"/>
    <property type="match status" value="1"/>
</dbReference>
<evidence type="ECO:0000256" key="1">
    <source>
        <dbReference type="ARBA" id="ARBA00004651"/>
    </source>
</evidence>
<evidence type="ECO:0000256" key="5">
    <source>
        <dbReference type="ARBA" id="ARBA00022989"/>
    </source>
</evidence>
<dbReference type="SUPFAM" id="SSF103473">
    <property type="entry name" value="MFS general substrate transporter"/>
    <property type="match status" value="1"/>
</dbReference>
<evidence type="ECO:0000256" key="2">
    <source>
        <dbReference type="ARBA" id="ARBA00022448"/>
    </source>
</evidence>
<dbReference type="Pfam" id="PF07690">
    <property type="entry name" value="MFS_1"/>
    <property type="match status" value="1"/>
</dbReference>